<dbReference type="EMBL" id="FOEC01000001">
    <property type="protein sequence ID" value="SEO39550.1"/>
    <property type="molecule type" value="Genomic_DNA"/>
</dbReference>
<dbReference type="Pfam" id="PF18560">
    <property type="entry name" value="Lectin_like"/>
    <property type="match status" value="1"/>
</dbReference>
<keyword evidence="7" id="KW-1185">Reference proteome</keyword>
<feature type="domain" description="DUF5648" evidence="5">
    <location>
        <begin position="638"/>
        <end position="768"/>
    </location>
</feature>
<dbReference type="Pfam" id="PF18885">
    <property type="entry name" value="DUF5648"/>
    <property type="match status" value="1"/>
</dbReference>
<dbReference type="InterPro" id="IPR038765">
    <property type="entry name" value="Papain-like_cys_pep_sf"/>
</dbReference>
<keyword evidence="2" id="KW-0732">Signal</keyword>
<accession>A0A1H8PC73</accession>
<dbReference type="Gene3D" id="3.90.70.10">
    <property type="entry name" value="Cysteine proteinases"/>
    <property type="match status" value="1"/>
</dbReference>
<evidence type="ECO:0000259" key="3">
    <source>
        <dbReference type="Pfam" id="PF00112"/>
    </source>
</evidence>
<feature type="domain" description="Peptidase C1A papain C-terminal" evidence="3">
    <location>
        <begin position="296"/>
        <end position="391"/>
    </location>
</feature>
<feature type="signal peptide" evidence="2">
    <location>
        <begin position="1"/>
        <end position="27"/>
    </location>
</feature>
<dbReference type="GO" id="GO:0008234">
    <property type="term" value="F:cysteine-type peptidase activity"/>
    <property type="evidence" value="ECO:0007669"/>
    <property type="project" value="InterPro"/>
</dbReference>
<protein>
    <submittedName>
        <fullName evidence="6">Papain family cysteine protease</fullName>
    </submittedName>
</protein>
<dbReference type="Pfam" id="PF00112">
    <property type="entry name" value="Peptidase_C1"/>
    <property type="match status" value="1"/>
</dbReference>
<evidence type="ECO:0000259" key="5">
    <source>
        <dbReference type="Pfam" id="PF18885"/>
    </source>
</evidence>
<evidence type="ECO:0000256" key="2">
    <source>
        <dbReference type="SAM" id="SignalP"/>
    </source>
</evidence>
<sequence length="773" mass="84942">MKRNPKWKRSAVSVIASVTMTFSLAFAPGVASAFAAPSNAQANDVPAWAIDDGQDASSKLTAQASLPTTYDLRSDDLVTSVKLQNPWQNCWAFGGIAAAETSVLSSYGSTYTSSGLDLSEKHLTWFSLHPVTEAVDSTQVGEGLHLFSDADTAAYDAGGLPIYITTLFSQGVGPLPESAFPFQGAEKIATDEYYEAHPDVLAADTKSQLELLAASREMTYDEFMQAQSASTGKTVDELFEFYVNSMLEKSKVDRTYSKYDDWTIPETNNEGQSNRLLTSGFLLKNGNIMPDYWTNYETRTTLNESAQTAIKQELLNGRGVSLVYHADQSGTYTMSDGVHGSMYNQYTSDILNPTHAVCIVGWDDSYSKDNFKTAAPGDGAWIVKNSWGSTADATADGFNRNEYGLLNDEGEYTGYFYLSYYDKTVVQAETMEFSTNLASSDGFYTMQYDYMPAVRGFYDTPDSSSVVSSANVFEEVDPTVLKSVSTRTSQENMRVTFAVYLLNDNAQNPTDGELVARTSTNFLYAGFHRIDLDQTVTIPAGTKFSVVATSSRLDDSGQRIYNASANKGLSKQTAQEQKAPAWCQAVVNKGESYLYADGAWQDWSDYLEATSAEIDGAPVDNFSIKAYAEAAPVDSTTEMYRLYNPNGGEHFYTASEVERDGLVDLGWQYEGVGWTAPISSTIPVYRLYNPNGGDHHYTMSEEEMTGLVKLGWNYEGVGWYSDPEEGTPLYRQYNPNATSGAHNYTTSKEENDSLIALGWQAEGIGWYGLKATS</sequence>
<organism evidence="6 7">
    <name type="scientific">Denitrobacterium detoxificans</name>
    <dbReference type="NCBI Taxonomy" id="79604"/>
    <lineage>
        <taxon>Bacteria</taxon>
        <taxon>Bacillati</taxon>
        <taxon>Actinomycetota</taxon>
        <taxon>Coriobacteriia</taxon>
        <taxon>Eggerthellales</taxon>
        <taxon>Eggerthellaceae</taxon>
        <taxon>Denitrobacterium</taxon>
    </lineage>
</organism>
<keyword evidence="6" id="KW-0378">Hydrolase</keyword>
<dbReference type="InterPro" id="IPR013128">
    <property type="entry name" value="Peptidase_C1A"/>
</dbReference>
<evidence type="ECO:0000313" key="6">
    <source>
        <dbReference type="EMBL" id="SEO39550.1"/>
    </source>
</evidence>
<dbReference type="GO" id="GO:0006508">
    <property type="term" value="P:proteolysis"/>
    <property type="evidence" value="ECO:0007669"/>
    <property type="project" value="UniProtKB-KW"/>
</dbReference>
<reference evidence="7" key="1">
    <citation type="submission" date="2016-10" db="EMBL/GenBank/DDBJ databases">
        <authorList>
            <person name="Varghese N."/>
        </authorList>
    </citation>
    <scope>NUCLEOTIDE SEQUENCE [LARGE SCALE GENOMIC DNA]</scope>
    <source>
        <strain evidence="7">DSM 21843</strain>
    </source>
</reference>
<dbReference type="InterPro" id="IPR040528">
    <property type="entry name" value="Lectin-like"/>
</dbReference>
<keyword evidence="6" id="KW-0645">Protease</keyword>
<dbReference type="OrthoDB" id="5318987at2"/>
<dbReference type="InterPro" id="IPR000668">
    <property type="entry name" value="Peptidase_C1A_C"/>
</dbReference>
<dbReference type="STRING" id="79604.AAY81_09570"/>
<dbReference type="PANTHER" id="PTHR12411">
    <property type="entry name" value="CYSTEINE PROTEASE FAMILY C1-RELATED"/>
    <property type="match status" value="1"/>
</dbReference>
<proteinExistence type="inferred from homology"/>
<feature type="chain" id="PRO_5038994313" evidence="2">
    <location>
        <begin position="28"/>
        <end position="773"/>
    </location>
</feature>
<name>A0A1H8PC73_9ACTN</name>
<evidence type="ECO:0000259" key="4">
    <source>
        <dbReference type="Pfam" id="PF18560"/>
    </source>
</evidence>
<dbReference type="AlphaFoldDB" id="A0A1H8PC73"/>
<dbReference type="SUPFAM" id="SSF54001">
    <property type="entry name" value="Cysteine proteinases"/>
    <property type="match status" value="1"/>
</dbReference>
<dbReference type="InterPro" id="IPR043708">
    <property type="entry name" value="DUF5648"/>
</dbReference>
<dbReference type="RefSeq" id="WP_082867979.1">
    <property type="nucleotide sequence ID" value="NZ_CP011402.1"/>
</dbReference>
<dbReference type="Proteomes" id="UP000182975">
    <property type="component" value="Unassembled WGS sequence"/>
</dbReference>
<gene>
    <name evidence="6" type="ORF">SAMN02910314_00110</name>
</gene>
<evidence type="ECO:0000256" key="1">
    <source>
        <dbReference type="ARBA" id="ARBA00008455"/>
    </source>
</evidence>
<feature type="domain" description="Lectin-like" evidence="4">
    <location>
        <begin position="447"/>
        <end position="627"/>
    </location>
</feature>
<evidence type="ECO:0000313" key="7">
    <source>
        <dbReference type="Proteomes" id="UP000182975"/>
    </source>
</evidence>
<comment type="similarity">
    <text evidence="1">Belongs to the peptidase C1 family.</text>
</comment>